<dbReference type="InterPro" id="IPR025404">
    <property type="entry name" value="DUF4130"/>
</dbReference>
<dbReference type="AlphaFoldDB" id="A0A845QXH1"/>
<feature type="domain" description="DUF4130" evidence="1">
    <location>
        <begin position="85"/>
        <end position="243"/>
    </location>
</feature>
<dbReference type="Proteomes" id="UP000467132">
    <property type="component" value="Unassembled WGS sequence"/>
</dbReference>
<sequence length="246" mass="29263">MNHYIYDGSFDGLLNAIYKAYYTPDKPDKILSYEKREDNFLVKEILIDTDAKKAKKVYEAIDKKISPAALRKIYYAYLSEIDGIEMDILNFVRLGFKIGTDIELNLANEAVFKIESIYNKVSHERHRMTGLIRFKELKNNILYAEISPDYNLVGIIAPHFIKRLSNENFIIHDKKRNISVFYNKKEWIVREIKGDLNIIFNEKEEDYQNLWKMYFKSISIKEKFNPKLQRSNMPKKYWKYLIEKGG</sequence>
<protein>
    <submittedName>
        <fullName evidence="2">DNA metabolism protein</fullName>
    </submittedName>
</protein>
<proteinExistence type="predicted"/>
<accession>A0A845QXH1</accession>
<reference evidence="2 3" key="1">
    <citation type="submission" date="2018-08" db="EMBL/GenBank/DDBJ databases">
        <title>Murine metabolic-syndrome-specific gut microbial biobank.</title>
        <authorList>
            <person name="Liu C."/>
        </authorList>
    </citation>
    <scope>NUCLEOTIDE SEQUENCE [LARGE SCALE GENOMIC DNA]</scope>
    <source>
        <strain evidence="2 3">583</strain>
    </source>
</reference>
<evidence type="ECO:0000313" key="3">
    <source>
        <dbReference type="Proteomes" id="UP000467132"/>
    </source>
</evidence>
<dbReference type="Pfam" id="PF13566">
    <property type="entry name" value="DUF4130"/>
    <property type="match status" value="1"/>
</dbReference>
<keyword evidence="3" id="KW-1185">Reference proteome</keyword>
<dbReference type="EMBL" id="QXXA01000005">
    <property type="protein sequence ID" value="NBI06206.1"/>
    <property type="molecule type" value="Genomic_DNA"/>
</dbReference>
<dbReference type="OrthoDB" id="5290748at2"/>
<dbReference type="InterPro" id="IPR023875">
    <property type="entry name" value="DNA_repair_put"/>
</dbReference>
<evidence type="ECO:0000313" key="2">
    <source>
        <dbReference type="EMBL" id="NBI06206.1"/>
    </source>
</evidence>
<evidence type="ECO:0000259" key="1">
    <source>
        <dbReference type="Pfam" id="PF13566"/>
    </source>
</evidence>
<comment type="caution">
    <text evidence="2">The sequence shown here is derived from an EMBL/GenBank/DDBJ whole genome shotgun (WGS) entry which is preliminary data.</text>
</comment>
<gene>
    <name evidence="2" type="ORF">D3Z33_04940</name>
</gene>
<name>A0A845QXH1_9CLOT</name>
<dbReference type="NCBIfam" id="TIGR03915">
    <property type="entry name" value="SAM_7_link_chp"/>
    <property type="match status" value="1"/>
</dbReference>
<organism evidence="2 3">
    <name type="scientific">Senegalia massiliensis</name>
    <dbReference type="NCBI Taxonomy" id="1720316"/>
    <lineage>
        <taxon>Bacteria</taxon>
        <taxon>Bacillati</taxon>
        <taxon>Bacillota</taxon>
        <taxon>Clostridia</taxon>
        <taxon>Eubacteriales</taxon>
        <taxon>Clostridiaceae</taxon>
        <taxon>Senegalia</taxon>
    </lineage>
</organism>